<evidence type="ECO:0000313" key="1">
    <source>
        <dbReference type="EMBL" id="KAK9765917.1"/>
    </source>
</evidence>
<dbReference type="EMBL" id="JASJQH010000209">
    <property type="protein sequence ID" value="KAK9765917.1"/>
    <property type="molecule type" value="Genomic_DNA"/>
</dbReference>
<reference evidence="1 2" key="1">
    <citation type="submission" date="2023-04" db="EMBL/GenBank/DDBJ databases">
        <title>Genome of Basidiobolus ranarum AG-B5.</title>
        <authorList>
            <person name="Stajich J.E."/>
            <person name="Carter-House D."/>
            <person name="Gryganskyi A."/>
        </authorList>
    </citation>
    <scope>NUCLEOTIDE SEQUENCE [LARGE SCALE GENOMIC DNA]</scope>
    <source>
        <strain evidence="1 2">AG-B5</strain>
    </source>
</reference>
<organism evidence="1 2">
    <name type="scientific">Basidiobolus ranarum</name>
    <dbReference type="NCBI Taxonomy" id="34480"/>
    <lineage>
        <taxon>Eukaryota</taxon>
        <taxon>Fungi</taxon>
        <taxon>Fungi incertae sedis</taxon>
        <taxon>Zoopagomycota</taxon>
        <taxon>Entomophthoromycotina</taxon>
        <taxon>Basidiobolomycetes</taxon>
        <taxon>Basidiobolales</taxon>
        <taxon>Basidiobolaceae</taxon>
        <taxon>Basidiobolus</taxon>
    </lineage>
</organism>
<name>A0ABR2WWS2_9FUNG</name>
<sequence>MDQLRVNISASTGYIQQTFATLFVNENIGVICPLSKPITPIVQAREDKNPIKVAELPKITKV</sequence>
<gene>
    <name evidence="1" type="ORF">K7432_005357</name>
</gene>
<dbReference type="Proteomes" id="UP001479436">
    <property type="component" value="Unassembled WGS sequence"/>
</dbReference>
<keyword evidence="2" id="KW-1185">Reference proteome</keyword>
<accession>A0ABR2WWS2</accession>
<protein>
    <submittedName>
        <fullName evidence="1">Uncharacterized protein</fullName>
    </submittedName>
</protein>
<evidence type="ECO:0000313" key="2">
    <source>
        <dbReference type="Proteomes" id="UP001479436"/>
    </source>
</evidence>
<proteinExistence type="predicted"/>
<comment type="caution">
    <text evidence="1">The sequence shown here is derived from an EMBL/GenBank/DDBJ whole genome shotgun (WGS) entry which is preliminary data.</text>
</comment>